<accession>A0A5J4YN60</accession>
<evidence type="ECO:0000256" key="2">
    <source>
        <dbReference type="SAM" id="Phobius"/>
    </source>
</evidence>
<feature type="compositionally biased region" description="Low complexity" evidence="1">
    <location>
        <begin position="23"/>
        <end position="37"/>
    </location>
</feature>
<name>A0A5J4YN60_PORPP</name>
<evidence type="ECO:0000313" key="4">
    <source>
        <dbReference type="Proteomes" id="UP000324585"/>
    </source>
</evidence>
<comment type="caution">
    <text evidence="3">The sequence shown here is derived from an EMBL/GenBank/DDBJ whole genome shotgun (WGS) entry which is preliminary data.</text>
</comment>
<feature type="transmembrane region" description="Helical" evidence="2">
    <location>
        <begin position="96"/>
        <end position="120"/>
    </location>
</feature>
<gene>
    <name evidence="3" type="ORF">FVE85_3541</name>
</gene>
<dbReference type="AlphaFoldDB" id="A0A5J4YN60"/>
<organism evidence="3 4">
    <name type="scientific">Porphyridium purpureum</name>
    <name type="common">Red alga</name>
    <name type="synonym">Porphyridium cruentum</name>
    <dbReference type="NCBI Taxonomy" id="35688"/>
    <lineage>
        <taxon>Eukaryota</taxon>
        <taxon>Rhodophyta</taxon>
        <taxon>Bangiophyceae</taxon>
        <taxon>Porphyridiales</taxon>
        <taxon>Porphyridiaceae</taxon>
        <taxon>Porphyridium</taxon>
    </lineage>
</organism>
<evidence type="ECO:0000313" key="3">
    <source>
        <dbReference type="EMBL" id="KAA8492103.1"/>
    </source>
</evidence>
<dbReference type="Proteomes" id="UP000324585">
    <property type="component" value="Unassembled WGS sequence"/>
</dbReference>
<reference evidence="4" key="1">
    <citation type="journal article" date="2019" name="Nat. Commun.">
        <title>Expansion of phycobilisome linker gene families in mesophilic red algae.</title>
        <authorList>
            <person name="Lee J."/>
            <person name="Kim D."/>
            <person name="Bhattacharya D."/>
            <person name="Yoon H.S."/>
        </authorList>
    </citation>
    <scope>NUCLEOTIDE SEQUENCE [LARGE SCALE GENOMIC DNA]</scope>
    <source>
        <strain evidence="4">CCMP 1328</strain>
    </source>
</reference>
<keyword evidence="4" id="KW-1185">Reference proteome</keyword>
<keyword evidence="2" id="KW-1133">Transmembrane helix</keyword>
<keyword evidence="2" id="KW-0812">Transmembrane</keyword>
<sequence length="128" mass="14057">MRLCAAAPFRIEHGAKELVRGEQAQPAQQETQQEVPTCHPEGTKEFDQINYICICKENWTTSGGSSGPDKVYCDENLEATGGQEFSEPPAPVSVNWVMILFILAVVGAIVGSVVACICCCRRKRQQQQ</sequence>
<keyword evidence="2" id="KW-0472">Membrane</keyword>
<protein>
    <submittedName>
        <fullName evidence="3">Uncharacterized protein</fullName>
    </submittedName>
</protein>
<feature type="region of interest" description="Disordered" evidence="1">
    <location>
        <begin position="23"/>
        <end position="42"/>
    </location>
</feature>
<proteinExistence type="predicted"/>
<dbReference type="EMBL" id="VRMN01000010">
    <property type="protein sequence ID" value="KAA8492103.1"/>
    <property type="molecule type" value="Genomic_DNA"/>
</dbReference>
<evidence type="ECO:0000256" key="1">
    <source>
        <dbReference type="SAM" id="MobiDB-lite"/>
    </source>
</evidence>